<protein>
    <recommendedName>
        <fullName evidence="4">Ead/Ea22-like family protein</fullName>
    </recommendedName>
</protein>
<dbReference type="EMBL" id="CP000653">
    <property type="protein sequence ID" value="ABP59699.1"/>
    <property type="molecule type" value="Genomic_DNA"/>
</dbReference>
<gene>
    <name evidence="2" type="ordered locus">Ent638_1016</name>
</gene>
<dbReference type="OrthoDB" id="6615224at2"/>
<organism evidence="2 3">
    <name type="scientific">Enterobacter sp. (strain 638)</name>
    <dbReference type="NCBI Taxonomy" id="399742"/>
    <lineage>
        <taxon>Bacteria</taxon>
        <taxon>Pseudomonadati</taxon>
        <taxon>Pseudomonadota</taxon>
        <taxon>Gammaproteobacteria</taxon>
        <taxon>Enterobacterales</taxon>
        <taxon>Enterobacteriaceae</taxon>
        <taxon>Enterobacter</taxon>
    </lineage>
</organism>
<reference evidence="3" key="1">
    <citation type="journal article" date="2010" name="PLoS Genet.">
        <title>Genome sequence of the plant growth promoting endophytic bacterium Enterobacter sp. 638.</title>
        <authorList>
            <person name="Taghavi S."/>
            <person name="van der Lelie D."/>
            <person name="Hoffman A."/>
            <person name="Zhang Y.B."/>
            <person name="Walla M.D."/>
            <person name="Vangronsveld J."/>
            <person name="Newman L."/>
            <person name="Monchy S."/>
        </authorList>
    </citation>
    <scope>NUCLEOTIDE SEQUENCE [LARGE SCALE GENOMIC DNA]</scope>
    <source>
        <strain evidence="3">638</strain>
    </source>
</reference>
<dbReference type="KEGG" id="ent:Ent638_1016"/>
<name>A0A9J9KXZ4_ENT38</name>
<dbReference type="RefSeq" id="WP_012016419.1">
    <property type="nucleotide sequence ID" value="NC_009436.1"/>
</dbReference>
<dbReference type="AlphaFoldDB" id="A0A9J9KXZ4"/>
<proteinExistence type="predicted"/>
<sequence length="148" mass="16176">MTMTLIEMDGFLRGKCLPGDMKVNETNAEYLVRKFAEAEAQLTSLTSQLESVVAENAALKSKAAELVHEASEVYSAYNSTITEPDGDFMDMQTLQEMQSVETPATDAFLAEVRASGIDQWIASRDGRWNGTSAEAQRFAAQIRQGGSV</sequence>
<evidence type="ECO:0008006" key="4">
    <source>
        <dbReference type="Google" id="ProtNLM"/>
    </source>
</evidence>
<evidence type="ECO:0000256" key="1">
    <source>
        <dbReference type="SAM" id="Coils"/>
    </source>
</evidence>
<feature type="coiled-coil region" evidence="1">
    <location>
        <begin position="35"/>
        <end position="69"/>
    </location>
</feature>
<dbReference type="Proteomes" id="UP000000230">
    <property type="component" value="Chromosome"/>
</dbReference>
<keyword evidence="3" id="KW-1185">Reference proteome</keyword>
<accession>A0A9J9KXZ4</accession>
<evidence type="ECO:0000313" key="2">
    <source>
        <dbReference type="EMBL" id="ABP59699.1"/>
    </source>
</evidence>
<evidence type="ECO:0000313" key="3">
    <source>
        <dbReference type="Proteomes" id="UP000000230"/>
    </source>
</evidence>
<keyword evidence="1" id="KW-0175">Coiled coil</keyword>